<organism evidence="3 4">
    <name type="scientific">Chlamydomonas incerta</name>
    <dbReference type="NCBI Taxonomy" id="51695"/>
    <lineage>
        <taxon>Eukaryota</taxon>
        <taxon>Viridiplantae</taxon>
        <taxon>Chlorophyta</taxon>
        <taxon>core chlorophytes</taxon>
        <taxon>Chlorophyceae</taxon>
        <taxon>CS clade</taxon>
        <taxon>Chlamydomonadales</taxon>
        <taxon>Chlamydomonadaceae</taxon>
        <taxon>Chlamydomonas</taxon>
    </lineage>
</organism>
<name>A0A835VWI5_CHLIN</name>
<dbReference type="EMBL" id="JAEHOC010000036">
    <property type="protein sequence ID" value="KAG2428114.1"/>
    <property type="molecule type" value="Genomic_DNA"/>
</dbReference>
<evidence type="ECO:0000256" key="1">
    <source>
        <dbReference type="SAM" id="Coils"/>
    </source>
</evidence>
<proteinExistence type="predicted"/>
<comment type="caution">
    <text evidence="3">The sequence shown here is derived from an EMBL/GenBank/DDBJ whole genome shotgun (WGS) entry which is preliminary data.</text>
</comment>
<keyword evidence="1" id="KW-0175">Coiled coil</keyword>
<feature type="compositionally biased region" description="Polar residues" evidence="2">
    <location>
        <begin position="47"/>
        <end position="61"/>
    </location>
</feature>
<gene>
    <name evidence="3" type="ORF">HXX76_011795</name>
</gene>
<feature type="region of interest" description="Disordered" evidence="2">
    <location>
        <begin position="30"/>
        <end position="65"/>
    </location>
</feature>
<evidence type="ECO:0000256" key="2">
    <source>
        <dbReference type="SAM" id="MobiDB-lite"/>
    </source>
</evidence>
<keyword evidence="4" id="KW-1185">Reference proteome</keyword>
<evidence type="ECO:0000313" key="4">
    <source>
        <dbReference type="Proteomes" id="UP000650467"/>
    </source>
</evidence>
<dbReference type="Gene3D" id="1.10.287.1490">
    <property type="match status" value="1"/>
</dbReference>
<dbReference type="AlphaFoldDB" id="A0A835VWI5"/>
<reference evidence="3" key="1">
    <citation type="journal article" date="2020" name="bioRxiv">
        <title>Comparative genomics of Chlamydomonas.</title>
        <authorList>
            <person name="Craig R.J."/>
            <person name="Hasan A.R."/>
            <person name="Ness R.W."/>
            <person name="Keightley P.D."/>
        </authorList>
    </citation>
    <scope>NUCLEOTIDE SEQUENCE</scope>
    <source>
        <strain evidence="3">SAG 7.73</strain>
    </source>
</reference>
<sequence length="254" mass="28394">MPVTGIKQEEAEVQPSLGVQPEQLWALLHDLQQQYPQQDDSADGDRQQQSPAASTGASSINGPVLLDNDDNIDPLTGPGAAYLQFIKAAFFREVKSAARGRESVSTLEQELKIKNEENAMLRHQVYELECELRFKHGLLSDATDQANTLESQLKDARHDLSFVQQDLASVKALCQDHEQSANFARSQSRVLMKDIASLRQEMYALEEQLDEYQRVPARFTCLEDPMDIDDEVQIVEAAEPSVYTVHGSDSEMTA</sequence>
<feature type="coiled-coil region" evidence="1">
    <location>
        <begin position="104"/>
        <end position="215"/>
    </location>
</feature>
<accession>A0A835VWI5</accession>
<evidence type="ECO:0000313" key="3">
    <source>
        <dbReference type="EMBL" id="KAG2428114.1"/>
    </source>
</evidence>
<dbReference type="Proteomes" id="UP000650467">
    <property type="component" value="Unassembled WGS sequence"/>
</dbReference>
<protein>
    <submittedName>
        <fullName evidence="3">Uncharacterized protein</fullName>
    </submittedName>
</protein>